<organism evidence="1 2">
    <name type="scientific">Candidatus Marsarchaeota G2 archaeon BE_D</name>
    <dbReference type="NCBI Taxonomy" id="1978158"/>
    <lineage>
        <taxon>Archaea</taxon>
        <taxon>Candidatus Marsarchaeota</taxon>
        <taxon>Candidatus Marsarchaeota group 2</taxon>
    </lineage>
</organism>
<sequence>MERDSERIIGVIMYSAISPDYTLRTIVFTDKRLLEIPLSKMSELITKTNELPSVIASLFEAINPAIFSGLGNLVGLKLWKDLKKETQDKQVVFDLEGDVPSELVKNAVRELEYEKIKWVKLKKLA</sequence>
<name>A0A2R6C0V4_9ARCH</name>
<dbReference type="EMBL" id="NEXF01000703">
    <property type="protein sequence ID" value="PSO04530.1"/>
    <property type="molecule type" value="Genomic_DNA"/>
</dbReference>
<dbReference type="Proteomes" id="UP000242015">
    <property type="component" value="Unassembled WGS sequence"/>
</dbReference>
<evidence type="ECO:0000313" key="2">
    <source>
        <dbReference type="Proteomes" id="UP000242015"/>
    </source>
</evidence>
<reference evidence="1 2" key="1">
    <citation type="submission" date="2017-04" db="EMBL/GenBank/DDBJ databases">
        <title>Novel microbial lineages endemic to geothermal iron-oxide mats fill important gaps in the evolutionary history of Archaea.</title>
        <authorList>
            <person name="Jay Z.J."/>
            <person name="Beam J.P."/>
            <person name="Dlakic M."/>
            <person name="Rusch D.B."/>
            <person name="Kozubal M.A."/>
            <person name="Inskeep W.P."/>
        </authorList>
    </citation>
    <scope>NUCLEOTIDE SEQUENCE [LARGE SCALE GENOMIC DNA]</scope>
    <source>
        <strain evidence="1">BE_D</strain>
    </source>
</reference>
<proteinExistence type="predicted"/>
<comment type="caution">
    <text evidence="1">The sequence shown here is derived from an EMBL/GenBank/DDBJ whole genome shotgun (WGS) entry which is preliminary data.</text>
</comment>
<dbReference type="AlphaFoldDB" id="A0A2R6C0V4"/>
<gene>
    <name evidence="1" type="ORF">B9Q04_19385</name>
</gene>
<protein>
    <submittedName>
        <fullName evidence="1">Uncharacterized protein</fullName>
    </submittedName>
</protein>
<accession>A0A2R6C0V4</accession>
<evidence type="ECO:0000313" key="1">
    <source>
        <dbReference type="EMBL" id="PSO04530.1"/>
    </source>
</evidence>